<feature type="compositionally biased region" description="Basic and acidic residues" evidence="1">
    <location>
        <begin position="146"/>
        <end position="160"/>
    </location>
</feature>
<reference evidence="2 3" key="2">
    <citation type="submission" date="2018-11" db="EMBL/GenBank/DDBJ databases">
        <authorList>
            <consortium name="Pathogen Informatics"/>
        </authorList>
    </citation>
    <scope>NUCLEOTIDE SEQUENCE [LARGE SCALE GENOMIC DNA]</scope>
    <source>
        <strain evidence="2 3">MHpl1</strain>
    </source>
</reference>
<dbReference type="WBParaSite" id="HPLM_0001177701-mRNA-1">
    <property type="protein sequence ID" value="HPLM_0001177701-mRNA-1"/>
    <property type="gene ID" value="HPLM_0001177701"/>
</dbReference>
<dbReference type="Proteomes" id="UP000268014">
    <property type="component" value="Unassembled WGS sequence"/>
</dbReference>
<dbReference type="OrthoDB" id="5865326at2759"/>
<gene>
    <name evidence="2" type="ORF">HPLM_LOCUS11769</name>
</gene>
<organism evidence="4">
    <name type="scientific">Haemonchus placei</name>
    <name type="common">Barber's pole worm</name>
    <dbReference type="NCBI Taxonomy" id="6290"/>
    <lineage>
        <taxon>Eukaryota</taxon>
        <taxon>Metazoa</taxon>
        <taxon>Ecdysozoa</taxon>
        <taxon>Nematoda</taxon>
        <taxon>Chromadorea</taxon>
        <taxon>Rhabditida</taxon>
        <taxon>Rhabditina</taxon>
        <taxon>Rhabditomorpha</taxon>
        <taxon>Strongyloidea</taxon>
        <taxon>Trichostrongylidae</taxon>
        <taxon>Haemonchus</taxon>
    </lineage>
</organism>
<dbReference type="AlphaFoldDB" id="A0A0N4WKZ0"/>
<evidence type="ECO:0000313" key="2">
    <source>
        <dbReference type="EMBL" id="VDO43786.1"/>
    </source>
</evidence>
<accession>A0A0N4WKZ0</accession>
<keyword evidence="3" id="KW-1185">Reference proteome</keyword>
<protein>
    <submittedName>
        <fullName evidence="4">Reverse transcriptase domain-containing protein</fullName>
    </submittedName>
</protein>
<name>A0A0N4WKZ0_HAEPC</name>
<evidence type="ECO:0000256" key="1">
    <source>
        <dbReference type="SAM" id="MobiDB-lite"/>
    </source>
</evidence>
<proteinExistence type="predicted"/>
<sequence length="160" mass="17733">MRKTTQQTAVGVHRLNDERLTDLDFADDIALMAEDKDGLQKVTNSLNEEASMAGLRIIASKSKAMSIGQACPQVNINVEDTMLKTSTSSLISGETPANMVTIAHISKHQDPPIFFHCDLCRNLCKRNMEIHGEFNQKDGCSLPEMSAKDHEDTVHGSRYE</sequence>
<reference evidence="4" key="1">
    <citation type="submission" date="2017-02" db="UniProtKB">
        <authorList>
            <consortium name="WormBaseParasite"/>
        </authorList>
    </citation>
    <scope>IDENTIFICATION</scope>
</reference>
<evidence type="ECO:0000313" key="3">
    <source>
        <dbReference type="Proteomes" id="UP000268014"/>
    </source>
</evidence>
<dbReference type="EMBL" id="UZAF01017656">
    <property type="protein sequence ID" value="VDO43786.1"/>
    <property type="molecule type" value="Genomic_DNA"/>
</dbReference>
<feature type="region of interest" description="Disordered" evidence="1">
    <location>
        <begin position="135"/>
        <end position="160"/>
    </location>
</feature>
<evidence type="ECO:0000313" key="4">
    <source>
        <dbReference type="WBParaSite" id="HPLM_0001177701-mRNA-1"/>
    </source>
</evidence>